<evidence type="ECO:0000313" key="6">
    <source>
        <dbReference type="Proteomes" id="UP000053105"/>
    </source>
</evidence>
<comment type="similarity">
    <text evidence="1 4">Belongs to the phosphatase 2A regulatory subunit B family.</text>
</comment>
<dbReference type="GO" id="GO:0019888">
    <property type="term" value="F:protein phosphatase regulator activity"/>
    <property type="evidence" value="ECO:0007669"/>
    <property type="project" value="InterPro"/>
</dbReference>
<dbReference type="InterPro" id="IPR018067">
    <property type="entry name" value="PP2A_PR55_CS"/>
</dbReference>
<dbReference type="SMART" id="SM00320">
    <property type="entry name" value="WD40"/>
    <property type="match status" value="7"/>
</dbReference>
<dbReference type="FunFam" id="2.130.10.10:FF:002951">
    <property type="entry name" value="Serine/threonine-protein phosphatase 2A 55 kDa regulatory subunit B"/>
    <property type="match status" value="1"/>
</dbReference>
<dbReference type="InterPro" id="IPR036322">
    <property type="entry name" value="WD40_repeat_dom_sf"/>
</dbReference>
<dbReference type="Pfam" id="PF00400">
    <property type="entry name" value="WD40"/>
    <property type="match status" value="1"/>
</dbReference>
<dbReference type="AlphaFoldDB" id="A0A0N0U4T0"/>
<evidence type="ECO:0000256" key="1">
    <source>
        <dbReference type="ARBA" id="ARBA00008259"/>
    </source>
</evidence>
<dbReference type="PANTHER" id="PTHR11871">
    <property type="entry name" value="PROTEIN PHOSPHATASE PP2A REGULATORY SUBUNIT B"/>
    <property type="match status" value="1"/>
</dbReference>
<proteinExistence type="inferred from homology"/>
<keyword evidence="3 4" id="KW-0677">Repeat</keyword>
<evidence type="ECO:0000313" key="5">
    <source>
        <dbReference type="EMBL" id="KOX72382.1"/>
    </source>
</evidence>
<dbReference type="InterPro" id="IPR000009">
    <property type="entry name" value="PP2A_PR55"/>
</dbReference>
<dbReference type="Gene3D" id="2.130.10.10">
    <property type="entry name" value="YVTN repeat-like/Quinoprotein amine dehydrogenase"/>
    <property type="match status" value="2"/>
</dbReference>
<dbReference type="InterPro" id="IPR015943">
    <property type="entry name" value="WD40/YVTN_repeat-like_dom_sf"/>
</dbReference>
<dbReference type="InterPro" id="IPR001680">
    <property type="entry name" value="WD40_rpt"/>
</dbReference>
<keyword evidence="2 4" id="KW-0853">WD repeat</keyword>
<dbReference type="SUPFAM" id="SSF50978">
    <property type="entry name" value="WD40 repeat-like"/>
    <property type="match status" value="1"/>
</dbReference>
<dbReference type="EMBL" id="KQ435821">
    <property type="protein sequence ID" value="KOX72382.1"/>
    <property type="molecule type" value="Genomic_DNA"/>
</dbReference>
<organism evidence="5 6">
    <name type="scientific">Melipona quadrifasciata</name>
    <dbReference type="NCBI Taxonomy" id="166423"/>
    <lineage>
        <taxon>Eukaryota</taxon>
        <taxon>Metazoa</taxon>
        <taxon>Ecdysozoa</taxon>
        <taxon>Arthropoda</taxon>
        <taxon>Hexapoda</taxon>
        <taxon>Insecta</taxon>
        <taxon>Pterygota</taxon>
        <taxon>Neoptera</taxon>
        <taxon>Endopterygota</taxon>
        <taxon>Hymenoptera</taxon>
        <taxon>Apocrita</taxon>
        <taxon>Aculeata</taxon>
        <taxon>Apoidea</taxon>
        <taxon>Anthophila</taxon>
        <taxon>Apidae</taxon>
        <taxon>Melipona</taxon>
    </lineage>
</organism>
<dbReference type="PROSITE" id="PS01024">
    <property type="entry name" value="PR55_1"/>
    <property type="match status" value="1"/>
</dbReference>
<dbReference type="Proteomes" id="UP000053105">
    <property type="component" value="Unassembled WGS sequence"/>
</dbReference>
<evidence type="ECO:0000256" key="3">
    <source>
        <dbReference type="ARBA" id="ARBA00022737"/>
    </source>
</evidence>
<evidence type="ECO:0000256" key="2">
    <source>
        <dbReference type="ARBA" id="ARBA00022574"/>
    </source>
</evidence>
<protein>
    <recommendedName>
        <fullName evidence="4">Serine/threonine-protein phosphatase 2A 55 kDa regulatory subunit B</fullName>
    </recommendedName>
</protein>
<sequence length="738" mass="84008">MDEDERAVDSVRFLLRRKHSFFKVVILENFNPKSESSLAYVICDAVIIDIPEKTKRKRKAWSKLQSPSFIESRVPVENLQKLTRCTVGIHLAGMAYWYISMIPLTLSVDPLFQKDDGVKGWDRSRLRGTTAANEYFEHAEMLRATSSVRKRNEFLGLKKQVGKFPGQTPGIFCHWHAHFANLTNYHPSAITPLAGVVGLWGAPPQRPPGSSPNGNCRNGAILARSKTAPLPVPPSKRMKSPSNIMRQSSLTKLGSMINTAVNKRVDIRSARNFAHLSRDVPMFSSLEEVHEKLSELLGNGDIQWCFSQVKGTLEDDVTEADIISCVEFNHDGDLLATGDKGGRVVIFQRDPVSKNSIPRRGEYNVYSTFQSHEPEFDYLKSLEIEEKINKIRWLKRKNPAHFLLSTNDKTIKLWKVSERDKRVEGYNTKEENGTIRDPACITSLRVPTIKPMELMVEASPRRIFANAHTYHINSISVNSDQETYLSADDLRINLWHLEITDQSFNIVDIKPTNMEELTEVITAAEFHPAECNVLVYSSSKGTIRLCDMRSAALCDQHSKLFEEPEDPTNRSFFSEIISSISDVKLSNSGRYMISRDYLSVKVWDLQMETKPIECYPVHEYLRSKLCSLYENDCIFDKFECCWSGNDSAIMTGSYNNFFRVFDRTTKRDLTLEAARDIAKPKTLLKPRKVCTGGKRKKDEISVDCLDFNKKILHTAWHPSENVVAVAATNNLFLFQDKL</sequence>
<dbReference type="PROSITE" id="PS01025">
    <property type="entry name" value="PR55_2"/>
    <property type="match status" value="1"/>
</dbReference>
<name>A0A0N0U4T0_9HYME</name>
<evidence type="ECO:0000256" key="4">
    <source>
        <dbReference type="RuleBase" id="RU331113"/>
    </source>
</evidence>
<dbReference type="GO" id="GO:0000159">
    <property type="term" value="C:protein phosphatase type 2A complex"/>
    <property type="evidence" value="ECO:0007669"/>
    <property type="project" value="UniProtKB-UniRule"/>
</dbReference>
<dbReference type="PRINTS" id="PR00600">
    <property type="entry name" value="PP2APR55"/>
</dbReference>
<dbReference type="FunFam" id="2.130.10.10:FF:001892">
    <property type="entry name" value="Serine/threonine-protein phosphatase 2A 55 kDa regulatory subunit B"/>
    <property type="match status" value="1"/>
</dbReference>
<dbReference type="OrthoDB" id="6274823at2759"/>
<gene>
    <name evidence="5" type="ORF">WN51_01481</name>
</gene>
<accession>A0A0N0U4T0</accession>
<keyword evidence="6" id="KW-1185">Reference proteome</keyword>
<dbReference type="STRING" id="166423.A0A0N0U4T0"/>
<reference evidence="5 6" key="1">
    <citation type="submission" date="2015-07" db="EMBL/GenBank/DDBJ databases">
        <title>The genome of Melipona quadrifasciata.</title>
        <authorList>
            <person name="Pan H."/>
            <person name="Kapheim K."/>
        </authorList>
    </citation>
    <scope>NUCLEOTIDE SEQUENCE [LARGE SCALE GENOMIC DNA]</scope>
    <source>
        <strain evidence="5">0111107301</strain>
        <tissue evidence="5">Whole body</tissue>
    </source>
</reference>